<dbReference type="EMBL" id="CP133620">
    <property type="protein sequence ID" value="WMV46328.1"/>
    <property type="molecule type" value="Genomic_DNA"/>
</dbReference>
<evidence type="ECO:0000256" key="3">
    <source>
        <dbReference type="ARBA" id="ARBA00022478"/>
    </source>
</evidence>
<evidence type="ECO:0000259" key="12">
    <source>
        <dbReference type="SMART" id="SM00663"/>
    </source>
</evidence>
<evidence type="ECO:0000256" key="1">
    <source>
        <dbReference type="ARBA" id="ARBA00004334"/>
    </source>
</evidence>
<dbReference type="AlphaFoldDB" id="A0AAF0UHD8"/>
<dbReference type="SUPFAM" id="SSF64484">
    <property type="entry name" value="beta and beta-prime subunits of DNA dependent RNA-polymerase"/>
    <property type="match status" value="1"/>
</dbReference>
<accession>A0AAF0UHD8</accession>
<evidence type="ECO:0000256" key="6">
    <source>
        <dbReference type="ARBA" id="ARBA00022695"/>
    </source>
</evidence>
<dbReference type="GO" id="GO:0000428">
    <property type="term" value="C:DNA-directed RNA polymerase complex"/>
    <property type="evidence" value="ECO:0007669"/>
    <property type="project" value="UniProtKB-KW"/>
</dbReference>
<proteinExistence type="predicted"/>
<keyword evidence="5" id="KW-0808">Transferase</keyword>
<gene>
    <name evidence="13" type="ORF">MTR67_039713</name>
</gene>
<feature type="domain" description="RNA polymerase N-terminal" evidence="12">
    <location>
        <begin position="99"/>
        <end position="413"/>
    </location>
</feature>
<dbReference type="SMART" id="SM00663">
    <property type="entry name" value="RPOLA_N"/>
    <property type="match status" value="1"/>
</dbReference>
<dbReference type="Gene3D" id="1.10.150.390">
    <property type="match status" value="1"/>
</dbReference>
<evidence type="ECO:0000256" key="10">
    <source>
        <dbReference type="ARBA" id="ARBA00047726"/>
    </source>
</evidence>
<keyword evidence="6" id="KW-0548">Nucleotidyltransferase</keyword>
<evidence type="ECO:0000256" key="4">
    <source>
        <dbReference type="ARBA" id="ARBA00022640"/>
    </source>
</evidence>
<reference evidence="13" key="1">
    <citation type="submission" date="2023-08" db="EMBL/GenBank/DDBJ databases">
        <title>A de novo genome assembly of Solanum verrucosum Schlechtendal, a Mexican diploid species geographically isolated from the other diploid A-genome species in potato relatives.</title>
        <authorList>
            <person name="Hosaka K."/>
        </authorList>
    </citation>
    <scope>NUCLEOTIDE SEQUENCE</scope>
    <source>
        <tissue evidence="13">Young leaves</tissue>
    </source>
</reference>
<dbReference type="InterPro" id="IPR001750">
    <property type="entry name" value="ND/Mrp_TM"/>
</dbReference>
<sequence length="723" mass="81725">MCQSTGHWGLCWYWHQTLEKLQFPLSRIRGVTGLRSDVGTELADAYSPVTVIAFSPGKKVHDPWAFYLHAALLRQAFAHCGKFPTAASRRSLGRVSVPVWLIIFSDQLLIIVLPQNVSFYAPTDYLDIPRKMGEIELQEIVNGLINTQMYNSLEISIALIFITVGIGFKLSPASSHQWTPNVYEGVRRSQNLGDLLYLMNGESSLKSFARNPADKVHYIVQGLATYPFSDFGTGRSQNGDYRGILVKGSIGTRQSYLVKYLATNSHVSFITVFLNKFLDNKSKGFLLDEIDIDDSEDIDDSDNLDASDDIDRDLDTELELLTRMNVLIVDMMPEIDRFYITLQFKLAKAMSPCIIWILQHYGDQMVVHIPLSLEAQVEAHLLMFFRMNLLSPAIGDPIFEPTQDMLIGLYVLTSGNHQGYDDLLTIPSKGWLVQDAEQQSLILEKHHHYENVHAVEKLRQSIEIWYATSEYLRQEMNLNFRMTDPFNPVHIMSFSGDRGNASQEYILDLSIMFGRSPTHSDLVELGEAVGIIAGQSIGEPDLHVTIESDDILHDVNIPPKSLLLVQNDQYVESEQVIADIRAGISTLNFKEKVRKHIYSDSGGEMHWSTNVYHAPEFTYEDGMSNVFSPGELIGLLQAERMGCALEEAIYYRVVLLGITRASLNITRFIFEASFQETARVLEKAALRGRIDRMKGLKENVVLGWGGDTRWYRIQGISAPFKTT</sequence>
<evidence type="ECO:0000313" key="14">
    <source>
        <dbReference type="Proteomes" id="UP001234989"/>
    </source>
</evidence>
<dbReference type="GO" id="GO:0009535">
    <property type="term" value="C:chloroplast thylakoid membrane"/>
    <property type="evidence" value="ECO:0007669"/>
    <property type="project" value="UniProtKB-SubCell"/>
</dbReference>
<name>A0AAF0UHD8_SOLVR</name>
<comment type="catalytic activity">
    <reaction evidence="10">
        <text>a plastoquinone + NADPH + (n+1) H(+)(in) = a plastoquinol + NADP(+) + n H(+)(out)</text>
        <dbReference type="Rhea" id="RHEA:42612"/>
        <dbReference type="Rhea" id="RHEA-COMP:9561"/>
        <dbReference type="Rhea" id="RHEA-COMP:9562"/>
        <dbReference type="ChEBI" id="CHEBI:15378"/>
        <dbReference type="ChEBI" id="CHEBI:17757"/>
        <dbReference type="ChEBI" id="CHEBI:57783"/>
        <dbReference type="ChEBI" id="CHEBI:58349"/>
        <dbReference type="ChEBI" id="CHEBI:62192"/>
    </reaction>
</comment>
<keyword evidence="7" id="KW-1278">Translocase</keyword>
<dbReference type="GO" id="GO:0003677">
    <property type="term" value="F:DNA binding"/>
    <property type="evidence" value="ECO:0007669"/>
    <property type="project" value="InterPro"/>
</dbReference>
<evidence type="ECO:0000256" key="8">
    <source>
        <dbReference type="ARBA" id="ARBA00023027"/>
    </source>
</evidence>
<comment type="subcellular location">
    <subcellularLocation>
        <location evidence="1">Plastid</location>
        <location evidence="1">Chloroplast thylakoid membrane</location>
    </subcellularLocation>
</comment>
<evidence type="ECO:0000256" key="9">
    <source>
        <dbReference type="ARBA" id="ARBA00023163"/>
    </source>
</evidence>
<keyword evidence="4" id="KW-0934">Plastid</keyword>
<evidence type="ECO:0000256" key="2">
    <source>
        <dbReference type="ARBA" id="ARBA00012418"/>
    </source>
</evidence>
<evidence type="ECO:0000313" key="13">
    <source>
        <dbReference type="EMBL" id="WMV46328.1"/>
    </source>
</evidence>
<dbReference type="InterPro" id="IPR038120">
    <property type="entry name" value="Rpb1_funnel_sf"/>
</dbReference>
<dbReference type="PANTHER" id="PTHR34995:SF1">
    <property type="entry name" value="DNA-DIRECTED RNA POLYMERASE SUBUNIT BETA"/>
    <property type="match status" value="1"/>
</dbReference>
<dbReference type="GO" id="GO:0003899">
    <property type="term" value="F:DNA-directed RNA polymerase activity"/>
    <property type="evidence" value="ECO:0007669"/>
    <property type="project" value="UniProtKB-EC"/>
</dbReference>
<evidence type="ECO:0000256" key="11">
    <source>
        <dbReference type="ARBA" id="ARBA00048026"/>
    </source>
</evidence>
<dbReference type="Gene3D" id="1.10.132.30">
    <property type="match status" value="1"/>
</dbReference>
<keyword evidence="3" id="KW-0240">DNA-directed RNA polymerase</keyword>
<dbReference type="Proteomes" id="UP001234989">
    <property type="component" value="Chromosome 9"/>
</dbReference>
<keyword evidence="9" id="KW-0804">Transcription</keyword>
<organism evidence="13 14">
    <name type="scientific">Solanum verrucosum</name>
    <dbReference type="NCBI Taxonomy" id="315347"/>
    <lineage>
        <taxon>Eukaryota</taxon>
        <taxon>Viridiplantae</taxon>
        <taxon>Streptophyta</taxon>
        <taxon>Embryophyta</taxon>
        <taxon>Tracheophyta</taxon>
        <taxon>Spermatophyta</taxon>
        <taxon>Magnoliopsida</taxon>
        <taxon>eudicotyledons</taxon>
        <taxon>Gunneridae</taxon>
        <taxon>Pentapetalae</taxon>
        <taxon>asterids</taxon>
        <taxon>lamiids</taxon>
        <taxon>Solanales</taxon>
        <taxon>Solanaceae</taxon>
        <taxon>Solanoideae</taxon>
        <taxon>Solaneae</taxon>
        <taxon>Solanum</taxon>
    </lineage>
</organism>
<evidence type="ECO:0000256" key="5">
    <source>
        <dbReference type="ARBA" id="ARBA00022679"/>
    </source>
</evidence>
<comment type="catalytic activity">
    <reaction evidence="11">
        <text>a plastoquinone + NADH + (n+1) H(+)(in) = a plastoquinol + NAD(+) + n H(+)(out)</text>
        <dbReference type="Rhea" id="RHEA:42608"/>
        <dbReference type="Rhea" id="RHEA-COMP:9561"/>
        <dbReference type="Rhea" id="RHEA-COMP:9562"/>
        <dbReference type="ChEBI" id="CHEBI:15378"/>
        <dbReference type="ChEBI" id="CHEBI:17757"/>
        <dbReference type="ChEBI" id="CHEBI:57540"/>
        <dbReference type="ChEBI" id="CHEBI:57945"/>
        <dbReference type="ChEBI" id="CHEBI:62192"/>
    </reaction>
</comment>
<protein>
    <recommendedName>
        <fullName evidence="2">DNA-directed RNA polymerase</fullName>
        <ecNumber evidence="2">2.7.7.6</ecNumber>
    </recommendedName>
</protein>
<dbReference type="Pfam" id="PF00361">
    <property type="entry name" value="Proton_antipo_M"/>
    <property type="match status" value="1"/>
</dbReference>
<keyword evidence="8" id="KW-0520">NAD</keyword>
<evidence type="ECO:0000256" key="7">
    <source>
        <dbReference type="ARBA" id="ARBA00022967"/>
    </source>
</evidence>
<dbReference type="InterPro" id="IPR006592">
    <property type="entry name" value="RNA_pol_N"/>
</dbReference>
<dbReference type="PANTHER" id="PTHR34995">
    <property type="entry name" value="DNA-DIRECTED RNA POLYMERASE SUBUNIT BETA"/>
    <property type="match status" value="1"/>
</dbReference>
<keyword evidence="14" id="KW-1185">Reference proteome</keyword>
<dbReference type="InterPro" id="IPR050254">
    <property type="entry name" value="RNA_pol_beta''_euk"/>
</dbReference>
<dbReference type="EC" id="2.7.7.6" evidence="2"/>
<dbReference type="GO" id="GO:0006351">
    <property type="term" value="P:DNA-templated transcription"/>
    <property type="evidence" value="ECO:0007669"/>
    <property type="project" value="InterPro"/>
</dbReference>